<feature type="compositionally biased region" description="Low complexity" evidence="9">
    <location>
        <begin position="59"/>
        <end position="70"/>
    </location>
</feature>
<comment type="caution">
    <text evidence="12">The sequence shown here is derived from an EMBL/GenBank/DDBJ whole genome shotgun (WGS) entry which is preliminary data.</text>
</comment>
<dbReference type="PANTHER" id="PTHR18934:SF91">
    <property type="entry name" value="PRE-MRNA-SPLICING FACTOR ATP-DEPENDENT RNA HELICASE PRP16"/>
    <property type="match status" value="1"/>
</dbReference>
<dbReference type="Pfam" id="PF00270">
    <property type="entry name" value="DEAD"/>
    <property type="match status" value="1"/>
</dbReference>
<accession>A0AAD5SRM7</accession>
<dbReference type="GO" id="GO:0008380">
    <property type="term" value="P:RNA splicing"/>
    <property type="evidence" value="ECO:0007669"/>
    <property type="project" value="UniProtKB-KW"/>
</dbReference>
<dbReference type="Pfam" id="PF04408">
    <property type="entry name" value="WHD_HA2"/>
    <property type="match status" value="1"/>
</dbReference>
<evidence type="ECO:0000259" key="11">
    <source>
        <dbReference type="PROSITE" id="PS51194"/>
    </source>
</evidence>
<sequence>MDKKDGGFVQETTTTSTNLEPFHKMGGGLQLRKARGNTGEAHVFKAPLPIDKNPSTTAQSKQSQQSQSQSLLGLDRLAAEKRAELKLKQQREHESGSNDSSGLGESGNKRARNSGGDHSRVDNSNSYGNGNSSRITIGFNDGDIGSDNLWIPRVGGLTTKTSTATATAARRTRERQDATPGAAAELDRSWAAERSSNANSKRNLAASSRRDANLSGSSSSTWNNTNAWGRDKNRDREGERNGRDWERRPETDRSNTTARSSSNSWDIATPRVQSGSSHLPTLDSSFSPANETGSLQDFEAEFDPQMDQQLDRDWYNREEGGVGEDSLAYETYSEYDEYYKKKEQELAEQQVKKLTARQVQYNRDNDMWETNRMLTSGVVQRMDNSNEMEDDQEARVHILVRDLKPPFLDGKIVFTKQLETVQSVKDPTSDMAVFARAGSKLVRERREKEERRKAAPKFQLEGTNLGNIMGIKKDSAPEQTKTDDADFKNDSQFSSHMKSKSDAVSAFATMKTMSEQRQFLPAFAVREELLQVIRDNQIVIVVGETGSGKTTQLTQYLHEDGYSRYGKIGCTQPRRVAAMSVAKRVSEEMECKLGSTVGYAIRFEDCTSEDTVIKYMTDGVLLRECLNKSDLEQYSCIIMDEAHERSLNTDVLMGLLKNVIARRRDLKLIVTSATMNAEKFATFFGNVPTFTIPGRTFPVDVMFSKTPCEDYVESAVKQILAIHLSHPPGDILVFMTGQEDIEMTCSVVKERLESLEEPPPLAILPIYSQLPADLQAKIFSRGEGGARKCIVATNVAETSLTVDGILYVVDTGFSKLKVFNPKIGMDSLLVTPISQANAMQRSGRAGRTGAGTAYRLYTEMAYRHELYMNPIPEIQRISLSNVVLLLKSLGVKNLLEFDFMDPPPQDNILNSMYQLWVLGALDNTGELTATGRKMVEFPVDPSLSKMLIASTEMGCSAEILVR</sequence>
<feature type="region of interest" description="Disordered" evidence="9">
    <location>
        <begin position="87"/>
        <end position="129"/>
    </location>
</feature>
<dbReference type="EMBL" id="JADGJH010002541">
    <property type="protein sequence ID" value="KAJ3097096.1"/>
    <property type="molecule type" value="Genomic_DNA"/>
</dbReference>
<feature type="compositionally biased region" description="Low complexity" evidence="9">
    <location>
        <begin position="254"/>
        <end position="264"/>
    </location>
</feature>
<evidence type="ECO:0000256" key="7">
    <source>
        <dbReference type="ARBA" id="ARBA00023187"/>
    </source>
</evidence>
<feature type="compositionally biased region" description="Polar residues" evidence="9">
    <location>
        <begin position="10"/>
        <end position="19"/>
    </location>
</feature>
<feature type="region of interest" description="Disordered" evidence="9">
    <location>
        <begin position="161"/>
        <end position="292"/>
    </location>
</feature>
<dbReference type="FunFam" id="3.40.50.300:FF:000007">
    <property type="entry name" value="Pre-mRNA-splicing factor ATP-dependent RNA helicase"/>
    <property type="match status" value="1"/>
</dbReference>
<dbReference type="GO" id="GO:0005681">
    <property type="term" value="C:spliceosomal complex"/>
    <property type="evidence" value="ECO:0007669"/>
    <property type="project" value="UniProtKB-ARBA"/>
</dbReference>
<dbReference type="InterPro" id="IPR011545">
    <property type="entry name" value="DEAD/DEAH_box_helicase_dom"/>
</dbReference>
<keyword evidence="7" id="KW-0508">mRNA splicing</keyword>
<keyword evidence="3" id="KW-0547">Nucleotide-binding</keyword>
<dbReference type="AlphaFoldDB" id="A0AAD5SRM7"/>
<gene>
    <name evidence="12" type="primary">PRP16</name>
    <name evidence="12" type="ORF">HK100_005432</name>
</gene>
<dbReference type="PROSITE" id="PS51194">
    <property type="entry name" value="HELICASE_CTER"/>
    <property type="match status" value="1"/>
</dbReference>
<dbReference type="Gene3D" id="3.40.50.300">
    <property type="entry name" value="P-loop containing nucleotide triphosphate hydrolases"/>
    <property type="match status" value="2"/>
</dbReference>
<comment type="catalytic activity">
    <reaction evidence="8">
        <text>ATP + H2O = ADP + phosphate + H(+)</text>
        <dbReference type="Rhea" id="RHEA:13065"/>
        <dbReference type="ChEBI" id="CHEBI:15377"/>
        <dbReference type="ChEBI" id="CHEBI:15378"/>
        <dbReference type="ChEBI" id="CHEBI:30616"/>
        <dbReference type="ChEBI" id="CHEBI:43474"/>
        <dbReference type="ChEBI" id="CHEBI:456216"/>
        <dbReference type="EC" id="3.6.4.13"/>
    </reaction>
</comment>
<dbReference type="SMART" id="SM00487">
    <property type="entry name" value="DEXDc"/>
    <property type="match status" value="1"/>
</dbReference>
<dbReference type="PROSITE" id="PS00690">
    <property type="entry name" value="DEAH_ATP_HELICASE"/>
    <property type="match status" value="1"/>
</dbReference>
<organism evidence="12 13">
    <name type="scientific">Physocladia obscura</name>
    <dbReference type="NCBI Taxonomy" id="109957"/>
    <lineage>
        <taxon>Eukaryota</taxon>
        <taxon>Fungi</taxon>
        <taxon>Fungi incertae sedis</taxon>
        <taxon>Chytridiomycota</taxon>
        <taxon>Chytridiomycota incertae sedis</taxon>
        <taxon>Chytridiomycetes</taxon>
        <taxon>Chytridiales</taxon>
        <taxon>Chytriomycetaceae</taxon>
        <taxon>Physocladia</taxon>
    </lineage>
</organism>
<keyword evidence="4" id="KW-0378">Hydrolase</keyword>
<feature type="compositionally biased region" description="Basic and acidic residues" evidence="9">
    <location>
        <begin position="229"/>
        <end position="253"/>
    </location>
</feature>
<dbReference type="SUPFAM" id="SSF52540">
    <property type="entry name" value="P-loop containing nucleoside triphosphate hydrolases"/>
    <property type="match status" value="1"/>
</dbReference>
<evidence type="ECO:0000256" key="3">
    <source>
        <dbReference type="ARBA" id="ARBA00022741"/>
    </source>
</evidence>
<evidence type="ECO:0000256" key="9">
    <source>
        <dbReference type="SAM" id="MobiDB-lite"/>
    </source>
</evidence>
<evidence type="ECO:0000256" key="2">
    <source>
        <dbReference type="ARBA" id="ARBA00022664"/>
    </source>
</evidence>
<feature type="compositionally biased region" description="Low complexity" evidence="9">
    <location>
        <begin position="213"/>
        <end position="228"/>
    </location>
</feature>
<feature type="domain" description="Helicase ATP-binding" evidence="10">
    <location>
        <begin position="530"/>
        <end position="693"/>
    </location>
</feature>
<evidence type="ECO:0000259" key="10">
    <source>
        <dbReference type="PROSITE" id="PS51192"/>
    </source>
</evidence>
<dbReference type="Proteomes" id="UP001211907">
    <property type="component" value="Unassembled WGS sequence"/>
</dbReference>
<dbReference type="EC" id="3.6.4.13" evidence="1"/>
<dbReference type="CDD" id="cd18791">
    <property type="entry name" value="SF2_C_RHA"/>
    <property type="match status" value="1"/>
</dbReference>
<dbReference type="GO" id="GO:0006397">
    <property type="term" value="P:mRNA processing"/>
    <property type="evidence" value="ECO:0007669"/>
    <property type="project" value="UniProtKB-KW"/>
</dbReference>
<dbReference type="FunFam" id="3.40.50.300:FF:000313">
    <property type="entry name" value="Pre-mRNA-splicing factor ATP-dependent RNA helicase PRP16"/>
    <property type="match status" value="1"/>
</dbReference>
<dbReference type="InterPro" id="IPR002464">
    <property type="entry name" value="DNA/RNA_helicase_DEAH_CS"/>
</dbReference>
<dbReference type="SMART" id="SM00490">
    <property type="entry name" value="HELICc"/>
    <property type="match status" value="1"/>
</dbReference>
<dbReference type="PROSITE" id="PS51192">
    <property type="entry name" value="HELICASE_ATP_BIND_1"/>
    <property type="match status" value="1"/>
</dbReference>
<evidence type="ECO:0000313" key="13">
    <source>
        <dbReference type="Proteomes" id="UP001211907"/>
    </source>
</evidence>
<protein>
    <recommendedName>
        <fullName evidence="1">RNA helicase</fullName>
        <ecNumber evidence="1">3.6.4.13</ecNumber>
    </recommendedName>
</protein>
<dbReference type="InterPro" id="IPR027417">
    <property type="entry name" value="P-loop_NTPase"/>
</dbReference>
<dbReference type="InterPro" id="IPR001650">
    <property type="entry name" value="Helicase_C-like"/>
</dbReference>
<feature type="compositionally biased region" description="Polar residues" evidence="9">
    <location>
        <begin position="271"/>
        <end position="292"/>
    </location>
</feature>
<evidence type="ECO:0000256" key="4">
    <source>
        <dbReference type="ARBA" id="ARBA00022801"/>
    </source>
</evidence>
<proteinExistence type="predicted"/>
<dbReference type="InterPro" id="IPR048333">
    <property type="entry name" value="HA2_WH"/>
</dbReference>
<keyword evidence="6" id="KW-0067">ATP-binding</keyword>
<dbReference type="PANTHER" id="PTHR18934">
    <property type="entry name" value="ATP-DEPENDENT RNA HELICASE"/>
    <property type="match status" value="1"/>
</dbReference>
<evidence type="ECO:0000256" key="1">
    <source>
        <dbReference type="ARBA" id="ARBA00012552"/>
    </source>
</evidence>
<feature type="compositionally biased region" description="Basic and acidic residues" evidence="9">
    <location>
        <begin position="87"/>
        <end position="96"/>
    </location>
</feature>
<feature type="compositionally biased region" description="Polar residues" evidence="9">
    <location>
        <begin position="194"/>
        <end position="206"/>
    </location>
</feature>
<dbReference type="GO" id="GO:0016787">
    <property type="term" value="F:hydrolase activity"/>
    <property type="evidence" value="ECO:0007669"/>
    <property type="project" value="UniProtKB-KW"/>
</dbReference>
<feature type="region of interest" description="Disordered" evidence="9">
    <location>
        <begin position="1"/>
        <end position="71"/>
    </location>
</feature>
<evidence type="ECO:0000256" key="6">
    <source>
        <dbReference type="ARBA" id="ARBA00022840"/>
    </source>
</evidence>
<keyword evidence="13" id="KW-1185">Reference proteome</keyword>
<evidence type="ECO:0000313" key="12">
    <source>
        <dbReference type="EMBL" id="KAJ3097096.1"/>
    </source>
</evidence>
<feature type="domain" description="Helicase C-terminal" evidence="11">
    <location>
        <begin position="715"/>
        <end position="890"/>
    </location>
</feature>
<feature type="compositionally biased region" description="Basic and acidic residues" evidence="9">
    <location>
        <begin position="471"/>
        <end position="489"/>
    </location>
</feature>
<dbReference type="GO" id="GO:0005524">
    <property type="term" value="F:ATP binding"/>
    <property type="evidence" value="ECO:0007669"/>
    <property type="project" value="UniProtKB-KW"/>
</dbReference>
<evidence type="ECO:0000256" key="5">
    <source>
        <dbReference type="ARBA" id="ARBA00022806"/>
    </source>
</evidence>
<name>A0AAD5SRM7_9FUNG</name>
<dbReference type="Gene3D" id="1.20.120.1080">
    <property type="match status" value="1"/>
</dbReference>
<dbReference type="GO" id="GO:0003723">
    <property type="term" value="F:RNA binding"/>
    <property type="evidence" value="ECO:0007669"/>
    <property type="project" value="TreeGrafter"/>
</dbReference>
<feature type="region of interest" description="Disordered" evidence="9">
    <location>
        <begin position="468"/>
        <end position="494"/>
    </location>
</feature>
<dbReference type="Pfam" id="PF00271">
    <property type="entry name" value="Helicase_C"/>
    <property type="match status" value="1"/>
</dbReference>
<dbReference type="InterPro" id="IPR014001">
    <property type="entry name" value="Helicase_ATP-bd"/>
</dbReference>
<keyword evidence="2" id="KW-0507">mRNA processing</keyword>
<evidence type="ECO:0000256" key="8">
    <source>
        <dbReference type="ARBA" id="ARBA00047984"/>
    </source>
</evidence>
<reference evidence="12" key="1">
    <citation type="submission" date="2020-05" db="EMBL/GenBank/DDBJ databases">
        <title>Phylogenomic resolution of chytrid fungi.</title>
        <authorList>
            <person name="Stajich J.E."/>
            <person name="Amses K."/>
            <person name="Simmons R."/>
            <person name="Seto K."/>
            <person name="Myers J."/>
            <person name="Bonds A."/>
            <person name="Quandt C.A."/>
            <person name="Barry K."/>
            <person name="Liu P."/>
            <person name="Grigoriev I."/>
            <person name="Longcore J.E."/>
            <person name="James T.Y."/>
        </authorList>
    </citation>
    <scope>NUCLEOTIDE SEQUENCE</scope>
    <source>
        <strain evidence="12">JEL0513</strain>
    </source>
</reference>
<dbReference type="GO" id="GO:0034458">
    <property type="term" value="F:3'-5' RNA helicase activity"/>
    <property type="evidence" value="ECO:0007669"/>
    <property type="project" value="TreeGrafter"/>
</dbReference>
<keyword evidence="5 12" id="KW-0347">Helicase</keyword>